<dbReference type="SUPFAM" id="SSF55724">
    <property type="entry name" value="Mog1p/PsbP-like"/>
    <property type="match status" value="1"/>
</dbReference>
<dbReference type="Gene3D" id="3.40.1000.10">
    <property type="entry name" value="Mog1/PsbP, alpha/beta/alpha sandwich"/>
    <property type="match status" value="1"/>
</dbReference>
<dbReference type="Pfam" id="PF01789">
    <property type="entry name" value="PsbP"/>
    <property type="match status" value="1"/>
</dbReference>
<feature type="domain" description="PsbP C-terminal" evidence="1">
    <location>
        <begin position="69"/>
        <end position="219"/>
    </location>
</feature>
<gene>
    <name evidence="2" type="ORF">MPUS1402_LOCUS2795</name>
    <name evidence="3" type="ORF">MPUS1402_LOCUS2796</name>
</gene>
<proteinExistence type="predicted"/>
<dbReference type="NCBIfam" id="NF040946">
    <property type="entry name" value="PSII_PsbP"/>
    <property type="match status" value="1"/>
</dbReference>
<dbReference type="EMBL" id="HBDY01003718">
    <property type="protein sequence ID" value="CAD8231490.1"/>
    <property type="molecule type" value="Transcribed_RNA"/>
</dbReference>
<dbReference type="GO" id="GO:0009654">
    <property type="term" value="C:photosystem II oxygen evolving complex"/>
    <property type="evidence" value="ECO:0007669"/>
    <property type="project" value="InterPro"/>
</dbReference>
<dbReference type="EMBL" id="HBDY01003719">
    <property type="protein sequence ID" value="CAD8231492.1"/>
    <property type="molecule type" value="Transcribed_RNA"/>
</dbReference>
<reference evidence="3" key="1">
    <citation type="submission" date="2021-01" db="EMBL/GenBank/DDBJ databases">
        <authorList>
            <person name="Corre E."/>
            <person name="Pelletier E."/>
            <person name="Niang G."/>
            <person name="Scheremetjew M."/>
            <person name="Finn R."/>
            <person name="Kale V."/>
            <person name="Holt S."/>
            <person name="Cochrane G."/>
            <person name="Meng A."/>
            <person name="Brown T."/>
            <person name="Cohen L."/>
        </authorList>
    </citation>
    <scope>NUCLEOTIDE SEQUENCE</scope>
    <source>
        <strain evidence="3">RCC1614</strain>
    </source>
</reference>
<dbReference type="GO" id="GO:0005509">
    <property type="term" value="F:calcium ion binding"/>
    <property type="evidence" value="ECO:0007669"/>
    <property type="project" value="InterPro"/>
</dbReference>
<dbReference type="AlphaFoldDB" id="A0A6U0G3Y3"/>
<dbReference type="InterPro" id="IPR016123">
    <property type="entry name" value="Mog1/PsbP_a/b/a-sand"/>
</dbReference>
<evidence type="ECO:0000313" key="3">
    <source>
        <dbReference type="EMBL" id="CAD8231492.1"/>
    </source>
</evidence>
<dbReference type="GO" id="GO:0019898">
    <property type="term" value="C:extrinsic component of membrane"/>
    <property type="evidence" value="ECO:0007669"/>
    <property type="project" value="InterPro"/>
</dbReference>
<sequence length="221" mass="24362">MQACTQSAAFAHTRVATTAKASKATRRVSTIVHASATEGANATRRQAVLSTAALSASLLTNAKPAHALSGFSVVKDTRDGYQFYYPVGWQEISVDGQDAVYKDVIEPLESVALNIYPTQRESLTDIGSPDEVANTLVGKALAVPGAQAKVLKTAQRKDKDDHLYYFLEYVTKSNQYERHALTIVTITQGKFYTLTTGSSERRWPKMKDRLQTVIDSFNVYY</sequence>
<protein>
    <recommendedName>
        <fullName evidence="1">PsbP C-terminal domain-containing protein</fullName>
    </recommendedName>
</protein>
<evidence type="ECO:0000259" key="1">
    <source>
        <dbReference type="Pfam" id="PF01789"/>
    </source>
</evidence>
<evidence type="ECO:0000313" key="2">
    <source>
        <dbReference type="EMBL" id="CAD8231490.1"/>
    </source>
</evidence>
<dbReference type="GO" id="GO:0015979">
    <property type="term" value="P:photosynthesis"/>
    <property type="evidence" value="ECO:0007669"/>
    <property type="project" value="InterPro"/>
</dbReference>
<dbReference type="PANTHER" id="PTHR31407">
    <property type="match status" value="1"/>
</dbReference>
<dbReference type="PANTHER" id="PTHR31407:SF4">
    <property type="entry name" value="PSBP-LIKE PROTEIN 1, CHLOROPLASTIC"/>
    <property type="match status" value="1"/>
</dbReference>
<accession>A0A6U0G3Y3</accession>
<organism evidence="3">
    <name type="scientific">Micromonas pusilla</name>
    <name type="common">Picoplanktonic green alga</name>
    <name type="synonym">Chromulina pusilla</name>
    <dbReference type="NCBI Taxonomy" id="38833"/>
    <lineage>
        <taxon>Eukaryota</taxon>
        <taxon>Viridiplantae</taxon>
        <taxon>Chlorophyta</taxon>
        <taxon>Mamiellophyceae</taxon>
        <taxon>Mamiellales</taxon>
        <taxon>Mamiellaceae</taxon>
        <taxon>Micromonas</taxon>
    </lineage>
</organism>
<name>A0A6U0G3Y3_MICPS</name>
<dbReference type="InterPro" id="IPR002683">
    <property type="entry name" value="PsbP_C"/>
</dbReference>